<dbReference type="PANTHER" id="PTHR12133">
    <property type="entry name" value="TRNA (ADENINE(58)-N(1))-METHYLTRANSFERASE"/>
    <property type="match status" value="1"/>
</dbReference>
<accession>A0A0R2NYY6</accession>
<dbReference type="Gene3D" id="3.10.330.20">
    <property type="match status" value="1"/>
</dbReference>
<evidence type="ECO:0000256" key="3">
    <source>
        <dbReference type="ARBA" id="ARBA00022691"/>
    </source>
</evidence>
<dbReference type="AlphaFoldDB" id="A0A0R2NYY6"/>
<reference evidence="8 9" key="1">
    <citation type="submission" date="2015-10" db="EMBL/GenBank/DDBJ databases">
        <title>Metagenome-Assembled Genomes uncover a global brackish microbiome.</title>
        <authorList>
            <person name="Hugerth L.W."/>
            <person name="Larsson J."/>
            <person name="Alneberg J."/>
            <person name="Lindh M.V."/>
            <person name="Legrand C."/>
            <person name="Pinhassi J."/>
            <person name="Andersson A.F."/>
        </authorList>
    </citation>
    <scope>NUCLEOTIDE SEQUENCE [LARGE SCALE GENOMIC DNA]</scope>
    <source>
        <strain evidence="8">BACL2 MAG-120802-bin41</strain>
    </source>
</reference>
<dbReference type="PIRSF" id="PIRSF017269">
    <property type="entry name" value="GCD14"/>
    <property type="match status" value="1"/>
</dbReference>
<dbReference type="Gene3D" id="3.40.50.150">
    <property type="entry name" value="Vaccinia Virus protein VP39"/>
    <property type="match status" value="1"/>
</dbReference>
<evidence type="ECO:0000256" key="6">
    <source>
        <dbReference type="PIRSR" id="PIRSR017269-1"/>
    </source>
</evidence>
<name>A0A0R2NYY6_9ACTN</name>
<feature type="binding site" evidence="6">
    <location>
        <begin position="112"/>
        <end position="115"/>
    </location>
    <ligand>
        <name>S-adenosyl-L-methionine</name>
        <dbReference type="ChEBI" id="CHEBI:59789"/>
    </ligand>
</feature>
<comment type="catalytic activity">
    <reaction evidence="5">
        <text>adenosine(58) in tRNA + S-adenosyl-L-methionine = N(1)-methyladenosine(58) in tRNA + S-adenosyl-L-homocysteine + H(+)</text>
        <dbReference type="Rhea" id="RHEA:43152"/>
        <dbReference type="Rhea" id="RHEA-COMP:10365"/>
        <dbReference type="Rhea" id="RHEA-COMP:10366"/>
        <dbReference type="ChEBI" id="CHEBI:15378"/>
        <dbReference type="ChEBI" id="CHEBI:57856"/>
        <dbReference type="ChEBI" id="CHEBI:59789"/>
        <dbReference type="ChEBI" id="CHEBI:74411"/>
        <dbReference type="ChEBI" id="CHEBI:74491"/>
        <dbReference type="EC" id="2.1.1.220"/>
    </reaction>
</comment>
<evidence type="ECO:0000256" key="4">
    <source>
        <dbReference type="ARBA" id="ARBA00022694"/>
    </source>
</evidence>
<dbReference type="FunFam" id="3.40.50.150:FF:000019">
    <property type="entry name" value="tRNA (adenine(58)-N(1))-methyltransferase TrmI"/>
    <property type="match status" value="1"/>
</dbReference>
<evidence type="ECO:0000256" key="2">
    <source>
        <dbReference type="ARBA" id="ARBA00022679"/>
    </source>
</evidence>
<dbReference type="InterPro" id="IPR014816">
    <property type="entry name" value="tRNA_MeTrfase_Gcd14"/>
</dbReference>
<dbReference type="GO" id="GO:0030488">
    <property type="term" value="P:tRNA methylation"/>
    <property type="evidence" value="ECO:0007669"/>
    <property type="project" value="InterPro"/>
</dbReference>
<keyword evidence="3 5" id="KW-0949">S-adenosyl-L-methionine</keyword>
<dbReference type="Pfam" id="PF08704">
    <property type="entry name" value="GCD14"/>
    <property type="match status" value="1"/>
</dbReference>
<keyword evidence="2 5" id="KW-0808">Transferase</keyword>
<dbReference type="InterPro" id="IPR049470">
    <property type="entry name" value="TRM61_C"/>
</dbReference>
<protein>
    <recommendedName>
        <fullName evidence="5">tRNA (adenine(58)-N(1))-methyltransferase TrmI</fullName>
        <ecNumber evidence="5">2.1.1.220</ecNumber>
    </recommendedName>
</protein>
<comment type="caution">
    <text evidence="8">The sequence shown here is derived from an EMBL/GenBank/DDBJ whole genome shotgun (WGS) entry which is preliminary data.</text>
</comment>
<evidence type="ECO:0000313" key="8">
    <source>
        <dbReference type="EMBL" id="KRO31094.1"/>
    </source>
</evidence>
<organism evidence="8 9">
    <name type="scientific">Actinobacteria bacterium BACL2 MAG-120802-bin41</name>
    <dbReference type="NCBI Taxonomy" id="1655568"/>
    <lineage>
        <taxon>Bacteria</taxon>
        <taxon>Bacillati</taxon>
        <taxon>Actinomycetota</taxon>
        <taxon>Actinomycetes</taxon>
        <taxon>Actinomycetes incertae sedis</taxon>
        <taxon>ac1 cluster</taxon>
    </lineage>
</organism>
<evidence type="ECO:0000259" key="7">
    <source>
        <dbReference type="Pfam" id="PF08704"/>
    </source>
</evidence>
<dbReference type="PROSITE" id="PS51620">
    <property type="entry name" value="SAM_TRM61"/>
    <property type="match status" value="1"/>
</dbReference>
<dbReference type="InterPro" id="IPR029063">
    <property type="entry name" value="SAM-dependent_MTases_sf"/>
</dbReference>
<feature type="domain" description="tRNA (adenine(58)-N(1))-methyltransferase catalytic subunit TRM61 C-terminal" evidence="7">
    <location>
        <begin position="75"/>
        <end position="237"/>
    </location>
</feature>
<dbReference type="CDD" id="cd02440">
    <property type="entry name" value="AdoMet_MTases"/>
    <property type="match status" value="1"/>
</dbReference>
<dbReference type="Pfam" id="PF14801">
    <property type="entry name" value="TrmI-like_N"/>
    <property type="match status" value="1"/>
</dbReference>
<sequence>MQVIGSGPFKEGDRVQLTDSKGKMYSFYLSKGGQWHSHKGWINHDSIIGVSEGTTLLSSSETQYQVMRPLLNDYLLSMPRGATIIYPKDSAVIVGYADIFPGAKVLEAGAGSGGLSISLLRAIGPNGQLTSYEARDEFLENAKGNVKNYFGDLPTTWKLIHGRVEEASFNGEFDRVIFDMLAPWDCLESAFQALVPGGVLCCYVATTTQLSKTAEAIKARGDFSEPESFETLLRSWHHEGLAVRPMHSMNAHTGFLLFTRKLAEGNAPIRRKRRPSKSANDLVDEA</sequence>
<evidence type="ECO:0000256" key="5">
    <source>
        <dbReference type="PIRNR" id="PIRNR017269"/>
    </source>
</evidence>
<comment type="subunit">
    <text evidence="5">Homotetramer composed of a dimer of dimers.</text>
</comment>
<dbReference type="EMBL" id="LIAS01000023">
    <property type="protein sequence ID" value="KRO31094.1"/>
    <property type="molecule type" value="Genomic_DNA"/>
</dbReference>
<feature type="binding site" evidence="6">
    <location>
        <position position="179"/>
    </location>
    <ligand>
        <name>S-adenosyl-L-methionine</name>
        <dbReference type="ChEBI" id="CHEBI:59789"/>
    </ligand>
</feature>
<feature type="binding site" evidence="6">
    <location>
        <position position="133"/>
    </location>
    <ligand>
        <name>S-adenosyl-L-methionine</name>
        <dbReference type="ChEBI" id="CHEBI:59789"/>
    </ligand>
</feature>
<dbReference type="GO" id="GO:0031515">
    <property type="term" value="C:tRNA (m1A) methyltransferase complex"/>
    <property type="evidence" value="ECO:0007669"/>
    <property type="project" value="UniProtKB-UniRule"/>
</dbReference>
<dbReference type="GO" id="GO:0160107">
    <property type="term" value="F:tRNA (adenine(58)-N1)-methyltransferase activity"/>
    <property type="evidence" value="ECO:0007669"/>
    <property type="project" value="UniProtKB-EC"/>
</dbReference>
<proteinExistence type="inferred from homology"/>
<evidence type="ECO:0000313" key="9">
    <source>
        <dbReference type="Proteomes" id="UP000053941"/>
    </source>
</evidence>
<keyword evidence="4 5" id="KW-0819">tRNA processing</keyword>
<gene>
    <name evidence="8" type="ORF">ABR60_01330</name>
</gene>
<evidence type="ECO:0000256" key="1">
    <source>
        <dbReference type="ARBA" id="ARBA00022603"/>
    </source>
</evidence>
<dbReference type="PANTHER" id="PTHR12133:SF1">
    <property type="entry name" value="TRNA (ADENINE(58)-N(1))-METHYLTRANSFERASE, MITOCHONDRIAL"/>
    <property type="match status" value="1"/>
</dbReference>
<keyword evidence="1 5" id="KW-0489">Methyltransferase</keyword>
<dbReference type="Proteomes" id="UP000053941">
    <property type="component" value="Unassembled WGS sequence"/>
</dbReference>
<dbReference type="SUPFAM" id="SSF53335">
    <property type="entry name" value="S-adenosyl-L-methionine-dependent methyltransferases"/>
    <property type="match status" value="1"/>
</dbReference>
<comment type="similarity">
    <text evidence="5">Belongs to the class I-like SAM-binding methyltransferase superfamily. TRM61 family.</text>
</comment>
<dbReference type="EC" id="2.1.1.220" evidence="5"/>
<comment type="function">
    <text evidence="5">Catalyzes the S-adenosyl-L-methionine-dependent formation of N(1)-methyladenine at position 58 (m1A58) in tRNA.</text>
</comment>